<feature type="domain" description="AMP-binding enzyme C-terminal" evidence="7">
    <location>
        <begin position="493"/>
        <end position="611"/>
    </location>
</feature>
<dbReference type="Gene3D" id="3.30.300.30">
    <property type="match status" value="1"/>
</dbReference>
<gene>
    <name evidence="8" type="ORF">OSTQU699_LOCUS7808</name>
</gene>
<dbReference type="Gene3D" id="2.160.10.10">
    <property type="entry name" value="Hexapeptide repeat proteins"/>
    <property type="match status" value="1"/>
</dbReference>
<dbReference type="Gene3D" id="3.40.50.12780">
    <property type="entry name" value="N-terminal domain of ligase-like"/>
    <property type="match status" value="1"/>
</dbReference>
<feature type="region of interest" description="Disordered" evidence="4">
    <location>
        <begin position="619"/>
        <end position="651"/>
    </location>
</feature>
<dbReference type="OrthoDB" id="10253115at2759"/>
<dbReference type="EMBL" id="CAJHUC010001834">
    <property type="protein sequence ID" value="CAD7702451.1"/>
    <property type="molecule type" value="Genomic_DNA"/>
</dbReference>
<evidence type="ECO:0008006" key="10">
    <source>
        <dbReference type="Google" id="ProtNLM"/>
    </source>
</evidence>
<keyword evidence="5" id="KW-0472">Membrane</keyword>
<dbReference type="SUPFAM" id="SSF56801">
    <property type="entry name" value="Acetyl-CoA synthetase-like"/>
    <property type="match status" value="1"/>
</dbReference>
<protein>
    <recommendedName>
        <fullName evidence="10">AMP-dependent synthetase/ligase domain-containing protein</fullName>
    </recommendedName>
</protein>
<dbReference type="AlphaFoldDB" id="A0A8S1J860"/>
<name>A0A8S1J860_9CHLO</name>
<evidence type="ECO:0000256" key="1">
    <source>
        <dbReference type="ARBA" id="ARBA00022598"/>
    </source>
</evidence>
<keyword evidence="1" id="KW-0436">Ligase</keyword>
<dbReference type="InterPro" id="IPR000873">
    <property type="entry name" value="AMP-dep_synth/lig_dom"/>
</dbReference>
<keyword evidence="2" id="KW-0276">Fatty acid metabolism</keyword>
<keyword evidence="9" id="KW-1185">Reference proteome</keyword>
<dbReference type="Pfam" id="PF23024">
    <property type="entry name" value="AMP-dom_DIP2-like"/>
    <property type="match status" value="1"/>
</dbReference>
<dbReference type="InterPro" id="IPR025110">
    <property type="entry name" value="AMP-bd_C"/>
</dbReference>
<evidence type="ECO:0000256" key="4">
    <source>
        <dbReference type="SAM" id="MobiDB-lite"/>
    </source>
</evidence>
<proteinExistence type="predicted"/>
<feature type="transmembrane region" description="Helical" evidence="5">
    <location>
        <begin position="861"/>
        <end position="885"/>
    </location>
</feature>
<dbReference type="InterPro" id="IPR040097">
    <property type="entry name" value="FAAL/FAAC"/>
</dbReference>
<dbReference type="GO" id="GO:0008610">
    <property type="term" value="P:lipid biosynthetic process"/>
    <property type="evidence" value="ECO:0007669"/>
    <property type="project" value="InterPro"/>
</dbReference>
<evidence type="ECO:0000256" key="3">
    <source>
        <dbReference type="ARBA" id="ARBA00023098"/>
    </source>
</evidence>
<dbReference type="PROSITE" id="PS00455">
    <property type="entry name" value="AMP_BINDING"/>
    <property type="match status" value="1"/>
</dbReference>
<dbReference type="SUPFAM" id="SSF51161">
    <property type="entry name" value="Trimeric LpxA-like enzymes"/>
    <property type="match status" value="1"/>
</dbReference>
<accession>A0A8S1J860</accession>
<dbReference type="InterPro" id="IPR045851">
    <property type="entry name" value="AMP-bd_C_sf"/>
</dbReference>
<evidence type="ECO:0000313" key="8">
    <source>
        <dbReference type="EMBL" id="CAD7702451.1"/>
    </source>
</evidence>
<feature type="transmembrane region" description="Helical" evidence="5">
    <location>
        <begin position="808"/>
        <end position="831"/>
    </location>
</feature>
<reference evidence="8" key="1">
    <citation type="submission" date="2020-12" db="EMBL/GenBank/DDBJ databases">
        <authorList>
            <person name="Iha C."/>
        </authorList>
    </citation>
    <scope>NUCLEOTIDE SEQUENCE</scope>
</reference>
<keyword evidence="3" id="KW-0443">Lipid metabolism</keyword>
<dbReference type="InterPro" id="IPR011004">
    <property type="entry name" value="Trimer_LpxA-like_sf"/>
</dbReference>
<evidence type="ECO:0000313" key="9">
    <source>
        <dbReference type="Proteomes" id="UP000708148"/>
    </source>
</evidence>
<dbReference type="PANTHER" id="PTHR22754:SF32">
    <property type="entry name" value="DISCO-INTERACTING PROTEIN 2"/>
    <property type="match status" value="1"/>
</dbReference>
<dbReference type="Proteomes" id="UP000708148">
    <property type="component" value="Unassembled WGS sequence"/>
</dbReference>
<dbReference type="CDD" id="cd05931">
    <property type="entry name" value="FAAL"/>
    <property type="match status" value="1"/>
</dbReference>
<feature type="transmembrane region" description="Helical" evidence="5">
    <location>
        <begin position="1106"/>
        <end position="1127"/>
    </location>
</feature>
<dbReference type="GO" id="GO:0016874">
    <property type="term" value="F:ligase activity"/>
    <property type="evidence" value="ECO:0007669"/>
    <property type="project" value="UniProtKB-KW"/>
</dbReference>
<evidence type="ECO:0000259" key="7">
    <source>
        <dbReference type="Pfam" id="PF23024"/>
    </source>
</evidence>
<comment type="caution">
    <text evidence="8">The sequence shown here is derived from an EMBL/GenBank/DDBJ whole genome shotgun (WGS) entry which is preliminary data.</text>
</comment>
<evidence type="ECO:0000259" key="6">
    <source>
        <dbReference type="Pfam" id="PF00501"/>
    </source>
</evidence>
<dbReference type="InterPro" id="IPR042099">
    <property type="entry name" value="ANL_N_sf"/>
</dbReference>
<evidence type="ECO:0000256" key="2">
    <source>
        <dbReference type="ARBA" id="ARBA00022832"/>
    </source>
</evidence>
<dbReference type="InterPro" id="IPR020845">
    <property type="entry name" value="AMP-binding_CS"/>
</dbReference>
<keyword evidence="5" id="KW-0812">Transmembrane</keyword>
<sequence length="1209" mass="131189">MKDSGEMHDREGFCARLLRLADTQPDKLAVAWIDEKGVECGRLSYRELFDAAARVASGLLGSQVAASPGDRVLLVFPPGLDFLAAFVGCLLAGVVSVPVYPPNPKKLSTDLKRLCAIKSASSCSVALTSATFKAASSLLMLSCPGEWPEDLSWYCTDFLGSDASLFNGFGLLNQAWSWGLSKLSGQDSSETQDTQLPPSAVDWHARAACFDASDNVAYLQFTSGSTGTPKGVMITYKNLAANIHQMNLFMGPKQKDLVNVSWLPQYHDAGLVCSTLLVLYDGGSVHMMSPVTFLRDPLLWLLYINKMRANATVAPNFGYELIIKRWLALKADERPPLDLSCVKIAASVAEPVWQSTARTLFKVFGPVGFSPDAFMPGYGLAEAVVAATWERGGLICDPDNGRVACGPVGLPGAPQIRIVNPQTCEEVPERSTGEIWVSGPNVAIGYWNRKELSEETFYASVKSLQGKDARYLRTGDEGYVRDGHLYICGRIKDMLIVGGRNIYATDVEKTIQEACPELRPGCIAVFTKALPNSVEQVENKVSVVAEVKDSWDTEGGHSQLMGRIAGVVQQGHEVLVETIALIEPRTIPKTTSGKVQRFKCRQRLLDGELTIVTGGLSSDGSCSDMEAEPPADASDDTVTHGSVGEKGCGSSDAMPESFDCGAWLMRLFKKHGVRDFSVGLTANGVPSVSLQAVLQDISDVCMVRLDIADLMNHSVETIIQIIRKQAATRLRFNVAVWSVRLQQSASYPNHRPAVALWKRAGHLAFREVGQTCANVCADMRGAPSPQSSRPVVDKHHLSMERRGEALPYVAQVLIEAVGIVLVLLLMGVALLPGHHFDAAAPETSMTSPAAKWTFRHLVDGILAPAALFPALLMSWQLSFSCIVIITKWVVIGQYKSQCLAMWSPDFFRWWLVDRLVSVWEMFVGSFISGTWLANLFYYSMGTDCPIFLASIQSPIREFDLVKIGSNGQVKGRIFCRSFAPNRLWFAPVVCGKRSVVDSMAVIMPGATVAEDCTIAPLAVLLEGSRTKPNAIFSGNPAIMVEKKGQAPQLMDATTMAYEALVSFIKGVILLALLYITAAAVGLVYVLSGELNLGFEGLWDVPAFPFVTAYFGGATLVAALSIGLKWALLGRVKGGLVRNTLGRRLRTWAVDAAARGPMWILTPWIRRSPLFNMYYRLLGMRLPVFASSVGPGFVPPSGADLVALGQGIAS</sequence>
<dbReference type="PANTHER" id="PTHR22754">
    <property type="entry name" value="DISCO-INTERACTING PROTEIN 2 DIP2 -RELATED"/>
    <property type="match status" value="1"/>
</dbReference>
<dbReference type="Pfam" id="PF00501">
    <property type="entry name" value="AMP-binding"/>
    <property type="match status" value="1"/>
</dbReference>
<evidence type="ECO:0000256" key="5">
    <source>
        <dbReference type="SAM" id="Phobius"/>
    </source>
</evidence>
<organism evidence="8 9">
    <name type="scientific">Ostreobium quekettii</name>
    <dbReference type="NCBI Taxonomy" id="121088"/>
    <lineage>
        <taxon>Eukaryota</taxon>
        <taxon>Viridiplantae</taxon>
        <taxon>Chlorophyta</taxon>
        <taxon>core chlorophytes</taxon>
        <taxon>Ulvophyceae</taxon>
        <taxon>TCBD clade</taxon>
        <taxon>Bryopsidales</taxon>
        <taxon>Ostreobineae</taxon>
        <taxon>Ostreobiaceae</taxon>
        <taxon>Ostreobium</taxon>
    </lineage>
</organism>
<feature type="transmembrane region" description="Helical" evidence="5">
    <location>
        <begin position="1067"/>
        <end position="1086"/>
    </location>
</feature>
<keyword evidence="5" id="KW-1133">Transmembrane helix</keyword>
<feature type="domain" description="AMP-dependent synthetase/ligase" evidence="6">
    <location>
        <begin position="21"/>
        <end position="447"/>
    </location>
</feature>
<feature type="compositionally biased region" description="Acidic residues" evidence="4">
    <location>
        <begin position="625"/>
        <end position="635"/>
    </location>
</feature>
<dbReference type="GO" id="GO:0006631">
    <property type="term" value="P:fatty acid metabolic process"/>
    <property type="evidence" value="ECO:0007669"/>
    <property type="project" value="UniProtKB-KW"/>
</dbReference>